<dbReference type="InterPro" id="IPR038063">
    <property type="entry name" value="Transpep_catalytic_dom"/>
</dbReference>
<evidence type="ECO:0000256" key="6">
    <source>
        <dbReference type="PROSITE-ProRule" id="PRU01373"/>
    </source>
</evidence>
<dbReference type="SUPFAM" id="SSF141523">
    <property type="entry name" value="L,D-transpeptidase catalytic domain-like"/>
    <property type="match status" value="1"/>
</dbReference>
<evidence type="ECO:0000313" key="9">
    <source>
        <dbReference type="EMBL" id="KSV58877.1"/>
    </source>
</evidence>
<dbReference type="GO" id="GO:0071555">
    <property type="term" value="P:cell wall organization"/>
    <property type="evidence" value="ECO:0007669"/>
    <property type="project" value="UniProtKB-UniRule"/>
</dbReference>
<dbReference type="EMBL" id="LNAM01000158">
    <property type="protein sequence ID" value="KSV58877.1"/>
    <property type="molecule type" value="Genomic_DNA"/>
</dbReference>
<dbReference type="GO" id="GO:0018104">
    <property type="term" value="P:peptidoglycan-protein cross-linking"/>
    <property type="evidence" value="ECO:0007669"/>
    <property type="project" value="TreeGrafter"/>
</dbReference>
<comment type="caution">
    <text evidence="9">The sequence shown here is derived from an EMBL/GenBank/DDBJ whole genome shotgun (WGS) entry which is preliminary data.</text>
</comment>
<dbReference type="UniPathway" id="UPA00219"/>
<dbReference type="InterPro" id="IPR013783">
    <property type="entry name" value="Ig-like_fold"/>
</dbReference>
<feature type="chain" id="PRO_5006894221" description="L,D-TPase catalytic domain-containing protein" evidence="7">
    <location>
        <begin position="29"/>
        <end position="471"/>
    </location>
</feature>
<dbReference type="RefSeq" id="WP_058352916.1">
    <property type="nucleotide sequence ID" value="NZ_CABMMD010000158.1"/>
</dbReference>
<keyword evidence="4 6" id="KW-0573">Peptidoglycan synthesis</keyword>
<keyword evidence="10" id="KW-1185">Reference proteome</keyword>
<dbReference type="InterPro" id="IPR050979">
    <property type="entry name" value="LD-transpeptidase"/>
</dbReference>
<evidence type="ECO:0000256" key="4">
    <source>
        <dbReference type="ARBA" id="ARBA00022984"/>
    </source>
</evidence>
<dbReference type="GO" id="GO:0005576">
    <property type="term" value="C:extracellular region"/>
    <property type="evidence" value="ECO:0007669"/>
    <property type="project" value="TreeGrafter"/>
</dbReference>
<gene>
    <name evidence="9" type="ORF">ASU35_11300</name>
</gene>
<accession>A0A0V8QE44</accession>
<proteinExistence type="predicted"/>
<keyword evidence="5 6" id="KW-0961">Cell wall biogenesis/degradation</keyword>
<dbReference type="AlphaFoldDB" id="A0A0V8QE44"/>
<organism evidence="9 10">
    <name type="scientific">Acetivibrio ethanolgignens</name>
    <dbReference type="NCBI Taxonomy" id="290052"/>
    <lineage>
        <taxon>Bacteria</taxon>
        <taxon>Bacillati</taxon>
        <taxon>Bacillota</taxon>
        <taxon>Clostridia</taxon>
        <taxon>Eubacteriales</taxon>
        <taxon>Oscillospiraceae</taxon>
        <taxon>Acetivibrio</taxon>
    </lineage>
</organism>
<comment type="pathway">
    <text evidence="1 6">Cell wall biogenesis; peptidoglycan biosynthesis.</text>
</comment>
<dbReference type="GO" id="GO:0071972">
    <property type="term" value="F:peptidoglycan L,D-transpeptidase activity"/>
    <property type="evidence" value="ECO:0007669"/>
    <property type="project" value="TreeGrafter"/>
</dbReference>
<evidence type="ECO:0000256" key="2">
    <source>
        <dbReference type="ARBA" id="ARBA00022679"/>
    </source>
</evidence>
<evidence type="ECO:0000256" key="3">
    <source>
        <dbReference type="ARBA" id="ARBA00022960"/>
    </source>
</evidence>
<dbReference type="Gene3D" id="2.40.440.10">
    <property type="entry name" value="L,D-transpeptidase catalytic domain-like"/>
    <property type="match status" value="1"/>
</dbReference>
<feature type="domain" description="L,D-TPase catalytic" evidence="8">
    <location>
        <begin position="35"/>
        <end position="159"/>
    </location>
</feature>
<name>A0A0V8QE44_9FIRM</name>
<keyword evidence="3 6" id="KW-0133">Cell shape</keyword>
<feature type="active site" description="Proton donor/acceptor" evidence="6">
    <location>
        <position position="107"/>
    </location>
</feature>
<dbReference type="CDD" id="cd16913">
    <property type="entry name" value="YkuD_like"/>
    <property type="match status" value="1"/>
</dbReference>
<dbReference type="GO" id="GO:0016740">
    <property type="term" value="F:transferase activity"/>
    <property type="evidence" value="ECO:0007669"/>
    <property type="project" value="UniProtKB-KW"/>
</dbReference>
<reference evidence="9 10" key="1">
    <citation type="submission" date="2015-11" db="EMBL/GenBank/DDBJ databases">
        <title>Butyribacter intestini gen. nov., sp. nov., a butyric acid-producing bacterium of the family Lachnospiraceae isolated from the human faeces.</title>
        <authorList>
            <person name="Zou Y."/>
            <person name="Xue W."/>
            <person name="Luo G."/>
            <person name="Lv M."/>
        </authorList>
    </citation>
    <scope>NUCLEOTIDE SEQUENCE [LARGE SCALE GENOMIC DNA]</scope>
    <source>
        <strain evidence="9 10">ACET-33324</strain>
    </source>
</reference>
<evidence type="ECO:0000256" key="1">
    <source>
        <dbReference type="ARBA" id="ARBA00004752"/>
    </source>
</evidence>
<feature type="signal peptide" evidence="7">
    <location>
        <begin position="1"/>
        <end position="28"/>
    </location>
</feature>
<dbReference type="PROSITE" id="PS52029">
    <property type="entry name" value="LD_TPASE"/>
    <property type="match status" value="1"/>
</dbReference>
<evidence type="ECO:0000256" key="7">
    <source>
        <dbReference type="SAM" id="SignalP"/>
    </source>
</evidence>
<feature type="active site" description="Nucleophile" evidence="6">
    <location>
        <position position="135"/>
    </location>
</feature>
<keyword evidence="2" id="KW-0808">Transferase</keyword>
<dbReference type="Proteomes" id="UP000054874">
    <property type="component" value="Unassembled WGS sequence"/>
</dbReference>
<keyword evidence="7" id="KW-0732">Signal</keyword>
<sequence>MKKLCTRIAALFLLAAVFAGIFPANAVAAQNSKPYLIKVNKKMCTVTIYEQDKKGKYTVPVKAMLCSTGAETPLGTFKTPSKYRWRLLVGDVWGQYSTRIVNGVLFHSVWYYSKNEATLSNRQFNNLGKMVSHGCVRLNVEDAKWIYDNCPLGTTVVVYNSDNPGPLGKPEGIKVSEKTKMGYDPTDIWAEGNPYVKKTPKITGAKNRTIDYGTEVSVKDKVKATSITGQDISSSIKTQITFQGKAVKKIDTKITGKYKVTYKITDIGKKKAEKTVTFTVVDNVKPVLKTLGDLYWSEDKKITRKDVLEGVELTWHGDSYNSDNVTYETTVEEEKEGLKVYLISYSYKAPNGKTGTATRRIYVDTQAPVMDGVTDGEYTVESPDGLSGELDISLLTEQLKVSDNVSELTNKDIAVSLELIGGEYYKAVYSIKDQAGNETTKEARIRIIQKQAVLLEEETDTPSTENGTSEI</sequence>
<dbReference type="STRING" id="290052.ASU35_11300"/>
<dbReference type="GO" id="GO:0008360">
    <property type="term" value="P:regulation of cell shape"/>
    <property type="evidence" value="ECO:0007669"/>
    <property type="project" value="UniProtKB-UniRule"/>
</dbReference>
<evidence type="ECO:0000259" key="8">
    <source>
        <dbReference type="PROSITE" id="PS52029"/>
    </source>
</evidence>
<dbReference type="Gene3D" id="2.60.40.10">
    <property type="entry name" value="Immunoglobulins"/>
    <property type="match status" value="1"/>
</dbReference>
<dbReference type="PANTHER" id="PTHR30582:SF2">
    <property type="entry name" value="L,D-TRANSPEPTIDASE YCIB-RELATED"/>
    <property type="match status" value="1"/>
</dbReference>
<protein>
    <recommendedName>
        <fullName evidence="8">L,D-TPase catalytic domain-containing protein</fullName>
    </recommendedName>
</protein>
<dbReference type="PANTHER" id="PTHR30582">
    <property type="entry name" value="L,D-TRANSPEPTIDASE"/>
    <property type="match status" value="1"/>
</dbReference>
<evidence type="ECO:0000313" key="10">
    <source>
        <dbReference type="Proteomes" id="UP000054874"/>
    </source>
</evidence>
<evidence type="ECO:0000256" key="5">
    <source>
        <dbReference type="ARBA" id="ARBA00023316"/>
    </source>
</evidence>
<dbReference type="InterPro" id="IPR005490">
    <property type="entry name" value="LD_TPept_cat_dom"/>
</dbReference>
<dbReference type="Pfam" id="PF03734">
    <property type="entry name" value="YkuD"/>
    <property type="match status" value="1"/>
</dbReference>